<dbReference type="AlphaFoldDB" id="A0A7D5QC60"/>
<reference evidence="1 2" key="1">
    <citation type="submission" date="2020-06" db="EMBL/GenBank/DDBJ databases">
        <title>NJ-3-1, isolated from saline soil.</title>
        <authorList>
            <person name="Cui H.L."/>
            <person name="Shi X."/>
        </authorList>
    </citation>
    <scope>NUCLEOTIDE SEQUENCE [LARGE SCALE GENOMIC DNA]</scope>
    <source>
        <strain evidence="1 2">NJ-3-1</strain>
    </source>
</reference>
<organism evidence="1 2">
    <name type="scientific">Halorarum salinum</name>
    <dbReference type="NCBI Taxonomy" id="2743089"/>
    <lineage>
        <taxon>Archaea</taxon>
        <taxon>Methanobacteriati</taxon>
        <taxon>Methanobacteriota</taxon>
        <taxon>Stenosarchaea group</taxon>
        <taxon>Halobacteria</taxon>
        <taxon>Halobacteriales</taxon>
        <taxon>Haloferacaceae</taxon>
        <taxon>Halorarum</taxon>
    </lineage>
</organism>
<dbReference type="GeneID" id="56039813"/>
<dbReference type="KEGG" id="halu:HUG12_20100"/>
<evidence type="ECO:0000313" key="2">
    <source>
        <dbReference type="Proteomes" id="UP000509626"/>
    </source>
</evidence>
<dbReference type="RefSeq" id="WP_179270480.1">
    <property type="nucleotide sequence ID" value="NZ_CP058579.1"/>
</dbReference>
<keyword evidence="2" id="KW-1185">Reference proteome</keyword>
<protein>
    <submittedName>
        <fullName evidence="1">Uncharacterized protein</fullName>
    </submittedName>
</protein>
<sequence>MSRDDSMTRAEISDRISRARSLIQEVRDDAAIPVVATSAHQADVLCHRIMWEMGAESGTTPELEEPIEREDSE</sequence>
<dbReference type="Proteomes" id="UP000509626">
    <property type="component" value="Chromosome"/>
</dbReference>
<dbReference type="EMBL" id="CP058579">
    <property type="protein sequence ID" value="QLG63896.1"/>
    <property type="molecule type" value="Genomic_DNA"/>
</dbReference>
<proteinExistence type="predicted"/>
<evidence type="ECO:0000313" key="1">
    <source>
        <dbReference type="EMBL" id="QLG63896.1"/>
    </source>
</evidence>
<gene>
    <name evidence="1" type="ORF">HUG12_20100</name>
</gene>
<dbReference type="OrthoDB" id="380642at2157"/>
<name>A0A7D5QC60_9EURY</name>
<accession>A0A7D5QC60</accession>